<dbReference type="PANTHER" id="PTHR31355">
    <property type="entry name" value="MICROTUBULE-ASSOCIATED PROTEIN TORTIFOLIA1"/>
    <property type="match status" value="1"/>
</dbReference>
<proteinExistence type="predicted"/>
<dbReference type="EMBL" id="CM035431">
    <property type="protein sequence ID" value="KAH7297091.1"/>
    <property type="molecule type" value="Genomic_DNA"/>
</dbReference>
<feature type="domain" description="TORTIFOLIA1/SINE1-2 N-terminal" evidence="4">
    <location>
        <begin position="52"/>
        <end position="341"/>
    </location>
</feature>
<dbReference type="InterPro" id="IPR021133">
    <property type="entry name" value="HEAT_type_2"/>
</dbReference>
<dbReference type="InterPro" id="IPR016024">
    <property type="entry name" value="ARM-type_fold"/>
</dbReference>
<dbReference type="InterPro" id="IPR011989">
    <property type="entry name" value="ARM-like"/>
</dbReference>
<feature type="region of interest" description="Disordered" evidence="2">
    <location>
        <begin position="792"/>
        <end position="813"/>
    </location>
</feature>
<evidence type="ECO:0000259" key="4">
    <source>
        <dbReference type="Pfam" id="PF24714"/>
    </source>
</evidence>
<dbReference type="AlphaFoldDB" id="A0A8T2RMA4"/>
<dbReference type="PANTHER" id="PTHR31355:SF7">
    <property type="entry name" value="MICROTUBULE-ASSOCIATED PROTEIN TORTIFOLIA1"/>
    <property type="match status" value="1"/>
</dbReference>
<accession>A0A8T2RMA4</accession>
<dbReference type="GO" id="GO:0005874">
    <property type="term" value="C:microtubule"/>
    <property type="evidence" value="ECO:0007669"/>
    <property type="project" value="InterPro"/>
</dbReference>
<feature type="repeat" description="HEAT" evidence="1">
    <location>
        <begin position="272"/>
        <end position="308"/>
    </location>
</feature>
<dbReference type="InterPro" id="IPR057599">
    <property type="entry name" value="TORTIFOLIA1/TORL1-2_C"/>
</dbReference>
<dbReference type="Gene3D" id="1.25.10.10">
    <property type="entry name" value="Leucine-rich Repeat Variant"/>
    <property type="match status" value="2"/>
</dbReference>
<dbReference type="Proteomes" id="UP000825935">
    <property type="component" value="Chromosome 26"/>
</dbReference>
<feature type="domain" description="TORTIFOLIA1/TORL1-2 C-terminal" evidence="3">
    <location>
        <begin position="822"/>
        <end position="953"/>
    </location>
</feature>
<comment type="caution">
    <text evidence="5">The sequence shown here is derived from an EMBL/GenBank/DDBJ whole genome shotgun (WGS) entry which is preliminary data.</text>
</comment>
<reference evidence="5" key="1">
    <citation type="submission" date="2021-08" db="EMBL/GenBank/DDBJ databases">
        <title>WGS assembly of Ceratopteris richardii.</title>
        <authorList>
            <person name="Marchant D.B."/>
            <person name="Chen G."/>
            <person name="Jenkins J."/>
            <person name="Shu S."/>
            <person name="Leebens-Mack J."/>
            <person name="Grimwood J."/>
            <person name="Schmutz J."/>
            <person name="Soltis P."/>
            <person name="Soltis D."/>
            <person name="Chen Z.-H."/>
        </authorList>
    </citation>
    <scope>NUCLEOTIDE SEQUENCE</scope>
    <source>
        <strain evidence="5">Whitten #5841</strain>
        <tissue evidence="5">Leaf</tissue>
    </source>
</reference>
<dbReference type="InterPro" id="IPR033337">
    <property type="entry name" value="TORTIFOLIA1/SINE1-2"/>
</dbReference>
<feature type="region of interest" description="Disordered" evidence="2">
    <location>
        <begin position="1"/>
        <end position="46"/>
    </location>
</feature>
<evidence type="ECO:0000256" key="1">
    <source>
        <dbReference type="PROSITE-ProRule" id="PRU00103"/>
    </source>
</evidence>
<evidence type="ECO:0000256" key="2">
    <source>
        <dbReference type="SAM" id="MobiDB-lite"/>
    </source>
</evidence>
<evidence type="ECO:0000313" key="5">
    <source>
        <dbReference type="EMBL" id="KAH7297091.1"/>
    </source>
</evidence>
<dbReference type="OrthoDB" id="298726at2759"/>
<dbReference type="OMA" id="IWESWTR"/>
<organism evidence="5 6">
    <name type="scientific">Ceratopteris richardii</name>
    <name type="common">Triangle waterfern</name>
    <dbReference type="NCBI Taxonomy" id="49495"/>
    <lineage>
        <taxon>Eukaryota</taxon>
        <taxon>Viridiplantae</taxon>
        <taxon>Streptophyta</taxon>
        <taxon>Embryophyta</taxon>
        <taxon>Tracheophyta</taxon>
        <taxon>Polypodiopsida</taxon>
        <taxon>Polypodiidae</taxon>
        <taxon>Polypodiales</taxon>
        <taxon>Pteridineae</taxon>
        <taxon>Pteridaceae</taxon>
        <taxon>Parkerioideae</taxon>
        <taxon>Ceratopteris</taxon>
    </lineage>
</organism>
<evidence type="ECO:0000313" key="6">
    <source>
        <dbReference type="Proteomes" id="UP000825935"/>
    </source>
</evidence>
<sequence length="961" mass="105580">MTMAPPTKAESGLFSSAGTTQLNPPSRSTKLRAGGQTGSKTGTATPQHVQIELKQRILFALGRLADRDTQQIAIEDLDKIVDTISPDCIPLFLSCLYDSEIQQKSVVKKECVRLFSSLASLHADLLVPHLTKIIASIMRRLRDPDSSVRDACVDAIGSLSSLMLCPPSSTSSGLEKENGTQNASALTLATFTKPLFDALGEQNKSVQMGAALCLARVIESAKSPPLSALARLCPRICKYMSNPNFLARPALLGVVGSLSQVGALNQQQLALVVPCIHEALESNDWATRKAAAETLSRMGTNLGEALSSFKLTTLQVLEASRFDKVKPVRDSISDATQVWKELAGVEFDSFVGTSAKTDGADLSVSMPSGEAHGRKEISSLAGQSPVKEKKLENSAGQASKSSEKPLEAVKKRVHLLNDKKLNPEFFQKLNIKDPEDWQIEVALPQSLPPPKPHYTALSNAEGNLVSDSTILNLSSEARQVVGRKEILKKDLCLNSKGIELHNEESRSLVTNGDFSSGHLSRDLSRYGIDFDRNISKVASLSTQDAELNSYSLDSASTGTCLGTEESKWQVMQEKLDQIEQQQSHLLQMVQEIRVSYQENIMSLKGRLWNLENVVESLLDDLVSSGSKNHKVTTLGVENNELRVSGRYMAGSEYATSRLNMNENSRFLMDKVKFPDTVGNHTMGHNSQEYSEVPVDDWEDDSYRGSLVGPHMFEGQILGRRTNVFTKFEREDSADNHGAVRRLWDRVPGASRLGEGPSARSVWQASKDEATLAAIRVAGEDSELPEIDAHVNTSSQLPRPDLEADKSNCKSGNGHVQRTGRHWNLWSHVLRFVQQGDMESAYTETLFSEDEHMLIKLMNRTGPVLDQLSSTTASEMLHAVGVLLQHQNYFDACLCWIQQVADMVVAGNEPDLDITLDVRKELLMSLQETSNMDLPDGWRGSGIDELLQQLAIAWSLDIEAVE</sequence>
<evidence type="ECO:0000259" key="3">
    <source>
        <dbReference type="Pfam" id="PF24713"/>
    </source>
</evidence>
<dbReference type="EMBL" id="CM035431">
    <property type="protein sequence ID" value="KAH7297092.1"/>
    <property type="molecule type" value="Genomic_DNA"/>
</dbReference>
<keyword evidence="6" id="KW-1185">Reference proteome</keyword>
<feature type="region of interest" description="Disordered" evidence="2">
    <location>
        <begin position="358"/>
        <end position="406"/>
    </location>
</feature>
<dbReference type="SUPFAM" id="SSF48371">
    <property type="entry name" value="ARM repeat"/>
    <property type="match status" value="1"/>
</dbReference>
<feature type="compositionally biased region" description="Polar residues" evidence="2">
    <location>
        <begin position="13"/>
        <end position="28"/>
    </location>
</feature>
<dbReference type="GO" id="GO:0008017">
    <property type="term" value="F:microtubule binding"/>
    <property type="evidence" value="ECO:0007669"/>
    <property type="project" value="InterPro"/>
</dbReference>
<gene>
    <name evidence="5" type="ORF">KP509_26G053000</name>
</gene>
<dbReference type="InterPro" id="IPR057600">
    <property type="entry name" value="TORTIFOLIA1/SINE1-2_N"/>
</dbReference>
<dbReference type="PROSITE" id="PS50077">
    <property type="entry name" value="HEAT_REPEAT"/>
    <property type="match status" value="1"/>
</dbReference>
<name>A0A8T2RMA4_CERRI</name>
<protein>
    <submittedName>
        <fullName evidence="5">Uncharacterized protein</fullName>
    </submittedName>
</protein>
<dbReference type="Pfam" id="PF24714">
    <property type="entry name" value="TOR1L1_N"/>
    <property type="match status" value="1"/>
</dbReference>
<dbReference type="Pfam" id="PF24713">
    <property type="entry name" value="TOR1L1_C"/>
    <property type="match status" value="1"/>
</dbReference>